<protein>
    <submittedName>
        <fullName evidence="2">Uncharacterized protein</fullName>
    </submittedName>
</protein>
<accession>A0AAV7WZN7</accession>
<evidence type="ECO:0000313" key="3">
    <source>
        <dbReference type="Proteomes" id="UP001066276"/>
    </source>
</evidence>
<dbReference type="AlphaFoldDB" id="A0AAV7WZN7"/>
<sequence>MFTNMAHFFDQGSDPKSQSGRNSSDASSKSDSEDKYSSDKRKGKAESVPSGVDFISIWLYKMPYGLTLKHKWATLYIICNIIQQNDIEETFIILVFVTIEPLLNIMILEEFLKISPDQTNIVELIEEFSLQLPDFINYQSEECPILGKQTEALMHSGTSVITMEDIMS</sequence>
<name>A0AAV7WZN7_PLEWA</name>
<evidence type="ECO:0000313" key="2">
    <source>
        <dbReference type="EMBL" id="KAJ1218206.1"/>
    </source>
</evidence>
<gene>
    <name evidence="2" type="ORF">NDU88_005789</name>
</gene>
<dbReference type="EMBL" id="JANPWB010000001">
    <property type="protein sequence ID" value="KAJ1218206.1"/>
    <property type="molecule type" value="Genomic_DNA"/>
</dbReference>
<feature type="compositionally biased region" description="Basic and acidic residues" evidence="1">
    <location>
        <begin position="28"/>
        <end position="40"/>
    </location>
</feature>
<reference evidence="2" key="1">
    <citation type="journal article" date="2022" name="bioRxiv">
        <title>Sequencing and chromosome-scale assembly of the giantPleurodeles waltlgenome.</title>
        <authorList>
            <person name="Brown T."/>
            <person name="Elewa A."/>
            <person name="Iarovenko S."/>
            <person name="Subramanian E."/>
            <person name="Araus A.J."/>
            <person name="Petzold A."/>
            <person name="Susuki M."/>
            <person name="Suzuki K.-i.T."/>
            <person name="Hayashi T."/>
            <person name="Toyoda A."/>
            <person name="Oliveira C."/>
            <person name="Osipova E."/>
            <person name="Leigh N.D."/>
            <person name="Simon A."/>
            <person name="Yun M.H."/>
        </authorList>
    </citation>
    <scope>NUCLEOTIDE SEQUENCE</scope>
    <source>
        <strain evidence="2">20211129_DDA</strain>
        <tissue evidence="2">Liver</tissue>
    </source>
</reference>
<proteinExistence type="predicted"/>
<keyword evidence="3" id="KW-1185">Reference proteome</keyword>
<organism evidence="2 3">
    <name type="scientific">Pleurodeles waltl</name>
    <name type="common">Iberian ribbed newt</name>
    <dbReference type="NCBI Taxonomy" id="8319"/>
    <lineage>
        <taxon>Eukaryota</taxon>
        <taxon>Metazoa</taxon>
        <taxon>Chordata</taxon>
        <taxon>Craniata</taxon>
        <taxon>Vertebrata</taxon>
        <taxon>Euteleostomi</taxon>
        <taxon>Amphibia</taxon>
        <taxon>Batrachia</taxon>
        <taxon>Caudata</taxon>
        <taxon>Salamandroidea</taxon>
        <taxon>Salamandridae</taxon>
        <taxon>Pleurodelinae</taxon>
        <taxon>Pleurodeles</taxon>
    </lineage>
</organism>
<dbReference type="Proteomes" id="UP001066276">
    <property type="component" value="Chromosome 1_1"/>
</dbReference>
<feature type="region of interest" description="Disordered" evidence="1">
    <location>
        <begin position="1"/>
        <end position="46"/>
    </location>
</feature>
<comment type="caution">
    <text evidence="2">The sequence shown here is derived from an EMBL/GenBank/DDBJ whole genome shotgun (WGS) entry which is preliminary data.</text>
</comment>
<evidence type="ECO:0000256" key="1">
    <source>
        <dbReference type="SAM" id="MobiDB-lite"/>
    </source>
</evidence>